<dbReference type="SMART" id="SM00028">
    <property type="entry name" value="TPR"/>
    <property type="match status" value="4"/>
</dbReference>
<evidence type="ECO:0000256" key="3">
    <source>
        <dbReference type="PROSITE-ProRule" id="PRU00339"/>
    </source>
</evidence>
<dbReference type="GO" id="GO:0006401">
    <property type="term" value="P:RNA catabolic process"/>
    <property type="evidence" value="ECO:0007669"/>
    <property type="project" value="InterPro"/>
</dbReference>
<dbReference type="GO" id="GO:0055087">
    <property type="term" value="C:Ski complex"/>
    <property type="evidence" value="ECO:0007669"/>
    <property type="project" value="InterPro"/>
</dbReference>
<gene>
    <name evidence="5" type="ORF">CEUSTIGMA_g7589.t1</name>
</gene>
<evidence type="ECO:0000256" key="4">
    <source>
        <dbReference type="SAM" id="MobiDB-lite"/>
    </source>
</evidence>
<evidence type="ECO:0000256" key="2">
    <source>
        <dbReference type="ARBA" id="ARBA00022803"/>
    </source>
</evidence>
<dbReference type="SUPFAM" id="SSF48452">
    <property type="entry name" value="TPR-like"/>
    <property type="match status" value="2"/>
</dbReference>
<keyword evidence="6" id="KW-1185">Reference proteome</keyword>
<keyword evidence="1" id="KW-0677">Repeat</keyword>
<evidence type="ECO:0000313" key="6">
    <source>
        <dbReference type="Proteomes" id="UP000232323"/>
    </source>
</evidence>
<proteinExistence type="predicted"/>
<name>A0A250XAN3_9CHLO</name>
<reference evidence="5 6" key="1">
    <citation type="submission" date="2017-08" db="EMBL/GenBank/DDBJ databases">
        <title>Acidophilic green algal genome provides insights into adaptation to an acidic environment.</title>
        <authorList>
            <person name="Hirooka S."/>
            <person name="Hirose Y."/>
            <person name="Kanesaki Y."/>
            <person name="Higuchi S."/>
            <person name="Fujiwara T."/>
            <person name="Onuma R."/>
            <person name="Era A."/>
            <person name="Ohbayashi R."/>
            <person name="Uzuka A."/>
            <person name="Nozaki H."/>
            <person name="Yoshikawa H."/>
            <person name="Miyagishima S.Y."/>
        </authorList>
    </citation>
    <scope>NUCLEOTIDE SEQUENCE [LARGE SCALE GENOMIC DNA]</scope>
    <source>
        <strain evidence="5 6">NIES-2499</strain>
    </source>
</reference>
<dbReference type="InterPro" id="IPR011990">
    <property type="entry name" value="TPR-like_helical_dom_sf"/>
</dbReference>
<dbReference type="InterPro" id="IPR039226">
    <property type="entry name" value="Ski3/TTC37"/>
</dbReference>
<dbReference type="InterPro" id="IPR019734">
    <property type="entry name" value="TPR_rpt"/>
</dbReference>
<dbReference type="Gene3D" id="1.25.40.10">
    <property type="entry name" value="Tetratricopeptide repeat domain"/>
    <property type="match status" value="4"/>
</dbReference>
<keyword evidence="2 3" id="KW-0802">TPR repeat</keyword>
<comment type="caution">
    <text evidence="5">The sequence shown here is derived from an EMBL/GenBank/DDBJ whole genome shotgun (WGS) entry which is preliminary data.</text>
</comment>
<feature type="repeat" description="TPR" evidence="3">
    <location>
        <begin position="731"/>
        <end position="764"/>
    </location>
</feature>
<organism evidence="5 6">
    <name type="scientific">Chlamydomonas eustigma</name>
    <dbReference type="NCBI Taxonomy" id="1157962"/>
    <lineage>
        <taxon>Eukaryota</taxon>
        <taxon>Viridiplantae</taxon>
        <taxon>Chlorophyta</taxon>
        <taxon>core chlorophytes</taxon>
        <taxon>Chlorophyceae</taxon>
        <taxon>CS clade</taxon>
        <taxon>Chlamydomonadales</taxon>
        <taxon>Chlamydomonadaceae</taxon>
        <taxon>Chlamydomonas</taxon>
    </lineage>
</organism>
<sequence>MLNLTCPLMTGQWGQAATSYRNLIRIVSTSQDVALRSRLPLFIRRQAESALKAGSYEEAEACYLQLLSSTDLGETDRLDLKCMLADSQLGKDKHDLELKIQSKLTQFSASGQTSSEAPVRLAAEAEWAEEGIELENDSVSSTLRAIIATAPPSPRYMVYYEAYLKRLRKYTYAAAPGSMERHCRRVAVLQFCRNMMQGLGGNQISGCCSSAAYEAALAMLEVEGDVTGHGTQCASCLPATMAVTGIQLSTSSSTLDQDQQAPSQQAEVSPFKPALSDIDAIARRMVHAFPWTSASAVHWVLAGRRRGLEEGQAAAAAAAANLGAPVVVTVLPARGQPKLEQQSGGPAPQLNAGNTVAVRRRLMIRELLAGLKRGVPSAAGWLAAAEMLLEQAEVQQRGLQQDTVSPQEYQATCKAALEAAKEGLRYIAHRDFLGKEHMEEAGLLLKLAAGRALLAHGSPAEAEALLVTLAERVSEGQATFGQIAGLPSLDVGQQAIRYLAQSALARGDADTARRLYEGLVGREACGRSSTVAESWAHAEYGWMMLKQGDVEVARQQLEAAVAAAEQELLRGSGINSSASNRVQTLALYRLHLGQVYWALGGECRTGRGTGAHAALLAAASIEGPHQGEAFGWLGRWYWELAADAGRAGKCFQRALALDPSQVIAGEGLVRLLTASGQTDTAMTLCTETLTSYPNLTWPWKLLSDLQLRSGRYIQEAVQSYQKAVRFEPASAALWEGLAAAYQGLGRDTAALKAFTRALELDHCRLYSLLQSAQLHYQLGSPPHITAACYQRALHLSPGHPVALLGGAEAWLAAAQVHAHAGAAGLAAVDLESAESMAIECANKYGNLTAAWKVLGDVLMQHVSVTPLPVLTRIRATDTSSRSSHAAAAAAAADEAMRARGAAVRRAKVAYCKALHLNPTQALCWGDVASAMYHDAQLDSSTHRHDQQGNAPSSAPAHNHHLQVDPVNEFSVPRRGSIALKMVQGGLRLEPSSDWLWALAGQVAGQVESSHHDKETGWGVREYCWIRALQLNPKRATTWAALSRMYALHEAGALAQQCLDHARSHEPTMVAVWEAMGYLSSAASKVPGDHGYESMMDSHAHAVGLGGGLESRIFFCAGSIKSGTGADGAVLSAAYQSALQLPTLPAAHNALGLALEARHPISGGGMQQAVLEYDTALTLLTQTQAYHTGCKQHYPDTHQGIGPTSTALVGPASHSQVPAASAIAVRVNLARALAKLGEEGGGAAYQGAASRAVSLFQQLAAEGAMQQDPAAWLAYAGALRRQGGVRSAAAVTEALEASLVAAAAAAGPTLYADASGEKALPAAHASRIGLTCALALCKHLIEQKQWEKAIRLVQDHAASKPGDACFGGLMMQMMLALVAGSAVQETGSTSGPAEVGRSAATVMLKEWAVKNQDVVDSSLAISHLHAINTASCTARGERTAALRSASNAVHTRPWDSQWRSLLSATAASVAPSYAVAASRSAPTGSREVKQSAPSLHHLAGTLPHTITDPASFAVAAADPTSVQKPDALQLIDLGYNHVLRCSGLLTALPLPQLQAQCLSEITRLSLLIHKHPDSAVAWYMMALTSLQLAIAAPGSQAKLYNQALVRCKGALSVVRAKHAAIMREKQQDGGNRIAVMKSGPPIAMMLGTTASTTKGQGSGSDSEIKHSTATMSLQTATMVLHLMLASTECLLHTQTAQQSQHEASQVLLGEAVSWADKNGLSMAPVHRLQARTYLSVKDLTAAEEAFLKAVQLGDVCSLVELSSLLSSTNRAREARQILNDHAGPNCGGALAQQSSLLQASGLLSAQLLMKLGELEAAKQLLVDQLLPAQQGNTAVSQFQTPETSWSAGLALQSVAALSLADLDADSHVTPASKRLVLEARWAASSCRRELLIKSSHKERDDASGSMALACLLLGQAELLRGKLDKGKEALEMAVKRWPRPLPISLEQFAD</sequence>
<feature type="region of interest" description="Disordered" evidence="4">
    <location>
        <begin position="938"/>
        <end position="959"/>
    </location>
</feature>
<evidence type="ECO:0000256" key="1">
    <source>
        <dbReference type="ARBA" id="ARBA00022737"/>
    </source>
</evidence>
<protein>
    <submittedName>
        <fullName evidence="5">Uncharacterized protein</fullName>
    </submittedName>
</protein>
<evidence type="ECO:0000313" key="5">
    <source>
        <dbReference type="EMBL" id="GAX80151.1"/>
    </source>
</evidence>
<dbReference type="Proteomes" id="UP000232323">
    <property type="component" value="Unassembled WGS sequence"/>
</dbReference>
<accession>A0A250XAN3</accession>
<dbReference type="PANTHER" id="PTHR15704:SF7">
    <property type="entry name" value="SUPERKILLER COMPLEX PROTEIN 3"/>
    <property type="match status" value="1"/>
</dbReference>
<dbReference type="OrthoDB" id="421075at2759"/>
<dbReference type="STRING" id="1157962.A0A250XAN3"/>
<dbReference type="PANTHER" id="PTHR15704">
    <property type="entry name" value="SUPERKILLER 3 PROTEIN-RELATED"/>
    <property type="match status" value="1"/>
</dbReference>
<dbReference type="PROSITE" id="PS50005">
    <property type="entry name" value="TPR"/>
    <property type="match status" value="1"/>
</dbReference>
<dbReference type="EMBL" id="BEGY01000049">
    <property type="protein sequence ID" value="GAX80151.1"/>
    <property type="molecule type" value="Genomic_DNA"/>
</dbReference>